<dbReference type="InterPro" id="IPR036282">
    <property type="entry name" value="Glutathione-S-Trfase_C_sf"/>
</dbReference>
<dbReference type="InterPro" id="IPR004045">
    <property type="entry name" value="Glutathione_S-Trfase_N"/>
</dbReference>
<evidence type="ECO:0000259" key="4">
    <source>
        <dbReference type="PROSITE" id="PS50405"/>
    </source>
</evidence>
<dbReference type="InterPro" id="IPR040079">
    <property type="entry name" value="Glutathione_S-Trfase"/>
</dbReference>
<protein>
    <recommendedName>
        <fullName evidence="1">glutathione transferase</fullName>
        <ecNumber evidence="1">2.5.1.18</ecNumber>
    </recommendedName>
</protein>
<dbReference type="GO" id="GO:0004364">
    <property type="term" value="F:glutathione transferase activity"/>
    <property type="evidence" value="ECO:0007669"/>
    <property type="project" value="UniProtKB-EC"/>
</dbReference>
<gene>
    <name evidence="5" type="ORF">PHA8399_00361</name>
</gene>
<dbReference type="Gene3D" id="1.20.1050.10">
    <property type="match status" value="1"/>
</dbReference>
<proteinExistence type="predicted"/>
<dbReference type="SUPFAM" id="SSF52833">
    <property type="entry name" value="Thioredoxin-like"/>
    <property type="match status" value="1"/>
</dbReference>
<dbReference type="GO" id="GO:0006749">
    <property type="term" value="P:glutathione metabolic process"/>
    <property type="evidence" value="ECO:0007669"/>
    <property type="project" value="TreeGrafter"/>
</dbReference>
<accession>A0A0P1H5N6</accession>
<evidence type="ECO:0000259" key="3">
    <source>
        <dbReference type="PROSITE" id="PS50404"/>
    </source>
</evidence>
<dbReference type="EMBL" id="CYSR01000003">
    <property type="protein sequence ID" value="CUH98248.1"/>
    <property type="molecule type" value="Genomic_DNA"/>
</dbReference>
<dbReference type="GO" id="GO:0005737">
    <property type="term" value="C:cytoplasm"/>
    <property type="evidence" value="ECO:0007669"/>
    <property type="project" value="TreeGrafter"/>
</dbReference>
<evidence type="ECO:0000256" key="1">
    <source>
        <dbReference type="ARBA" id="ARBA00012452"/>
    </source>
</evidence>
<reference evidence="5 6" key="1">
    <citation type="submission" date="2015-09" db="EMBL/GenBank/DDBJ databases">
        <authorList>
            <consortium name="Swine Surveillance"/>
        </authorList>
    </citation>
    <scope>NUCLEOTIDE SEQUENCE [LARGE SCALE GENOMIC DNA]</scope>
    <source>
        <strain evidence="5 6">CECT 8399</strain>
    </source>
</reference>
<name>A0A0P1H5N6_9RHOB</name>
<dbReference type="PANTHER" id="PTHR43900">
    <property type="entry name" value="GLUTATHIONE S-TRANSFERASE RHO"/>
    <property type="match status" value="1"/>
</dbReference>
<dbReference type="CDD" id="cd00299">
    <property type="entry name" value="GST_C_family"/>
    <property type="match status" value="1"/>
</dbReference>
<dbReference type="PROSITE" id="PS50405">
    <property type="entry name" value="GST_CTER"/>
    <property type="match status" value="1"/>
</dbReference>
<dbReference type="InterPro" id="IPR010987">
    <property type="entry name" value="Glutathione-S-Trfase_C-like"/>
</dbReference>
<feature type="domain" description="GST N-terminal" evidence="3">
    <location>
        <begin position="3"/>
        <end position="83"/>
    </location>
</feature>
<dbReference type="SFLD" id="SFLDS00019">
    <property type="entry name" value="Glutathione_Transferase_(cytos"/>
    <property type="match status" value="1"/>
</dbReference>
<evidence type="ECO:0000313" key="6">
    <source>
        <dbReference type="Proteomes" id="UP000051326"/>
    </source>
</evidence>
<dbReference type="RefSeq" id="WP_082649422.1">
    <property type="nucleotide sequence ID" value="NZ_CYSR01000003.1"/>
</dbReference>
<dbReference type="Pfam" id="PF00043">
    <property type="entry name" value="GST_C"/>
    <property type="match status" value="1"/>
</dbReference>
<dbReference type="PROSITE" id="PS50404">
    <property type="entry name" value="GST_NTER"/>
    <property type="match status" value="1"/>
</dbReference>
<dbReference type="PANTHER" id="PTHR43900:SF3">
    <property type="entry name" value="GLUTATHIONE S-TRANSFERASE RHO"/>
    <property type="match status" value="1"/>
</dbReference>
<dbReference type="Proteomes" id="UP000051326">
    <property type="component" value="Unassembled WGS sequence"/>
</dbReference>
<dbReference type="EC" id="2.5.1.18" evidence="1"/>
<dbReference type="Pfam" id="PF13417">
    <property type="entry name" value="GST_N_3"/>
    <property type="match status" value="1"/>
</dbReference>
<dbReference type="STRING" id="1396826.PHA8399_00361"/>
<dbReference type="GO" id="GO:0043295">
    <property type="term" value="F:glutathione binding"/>
    <property type="evidence" value="ECO:0007669"/>
    <property type="project" value="TreeGrafter"/>
</dbReference>
<sequence length="217" mass="24155">MATPIILRGYKYSVYNRIVRVVLHEKDVPYETEEIDPFQTMVPKNYLRRHPFGRVPVLSHGNFDVYETAAICRYIEAAFDSPCLLPTEEKALARVAQVVSIIDSYGYRPMVRQVFAHRVFRPSVGETSDEIEIADGLKASLPVLGAINALASEGYVLDGEAITLADCHLAPMVAYFVQAAEGASALETHSALADWWRTFSRRPAILETDPGLPSRQA</sequence>
<evidence type="ECO:0000313" key="5">
    <source>
        <dbReference type="EMBL" id="CUH98248.1"/>
    </source>
</evidence>
<dbReference type="SFLD" id="SFLDG00358">
    <property type="entry name" value="Main_(cytGST)"/>
    <property type="match status" value="1"/>
</dbReference>
<evidence type="ECO:0000256" key="2">
    <source>
        <dbReference type="ARBA" id="ARBA00022679"/>
    </source>
</evidence>
<keyword evidence="2 5" id="KW-0808">Transferase</keyword>
<feature type="domain" description="GST C-terminal" evidence="4">
    <location>
        <begin position="88"/>
        <end position="217"/>
    </location>
</feature>
<dbReference type="InterPro" id="IPR004046">
    <property type="entry name" value="GST_C"/>
</dbReference>
<organism evidence="5 6">
    <name type="scientific">Leisingera aquaemixtae</name>
    <dbReference type="NCBI Taxonomy" id="1396826"/>
    <lineage>
        <taxon>Bacteria</taxon>
        <taxon>Pseudomonadati</taxon>
        <taxon>Pseudomonadota</taxon>
        <taxon>Alphaproteobacteria</taxon>
        <taxon>Rhodobacterales</taxon>
        <taxon>Roseobacteraceae</taxon>
        <taxon>Leisingera</taxon>
    </lineage>
</organism>
<dbReference type="InterPro" id="IPR036249">
    <property type="entry name" value="Thioredoxin-like_sf"/>
</dbReference>
<dbReference type="AlphaFoldDB" id="A0A0P1H5N6"/>
<dbReference type="Gene3D" id="3.40.30.10">
    <property type="entry name" value="Glutaredoxin"/>
    <property type="match status" value="1"/>
</dbReference>
<dbReference type="SUPFAM" id="SSF47616">
    <property type="entry name" value="GST C-terminal domain-like"/>
    <property type="match status" value="1"/>
</dbReference>